<reference evidence="2" key="1">
    <citation type="submission" date="2023-05" db="EMBL/GenBank/DDBJ databases">
        <title>Streptantibioticus silvisoli sp. nov., acidotolerant actinomycetes 1 from pine litter.</title>
        <authorList>
            <person name="Swiecimska M."/>
            <person name="Golinska P."/>
            <person name="Sangal V."/>
            <person name="Wachnowicz B."/>
            <person name="Goodfellow M."/>
        </authorList>
    </citation>
    <scope>NUCLEOTIDE SEQUENCE</scope>
    <source>
        <strain evidence="2">SL13</strain>
    </source>
</reference>
<evidence type="ECO:0000256" key="1">
    <source>
        <dbReference type="SAM" id="MobiDB-lite"/>
    </source>
</evidence>
<feature type="compositionally biased region" description="Low complexity" evidence="1">
    <location>
        <begin position="279"/>
        <end position="301"/>
    </location>
</feature>
<gene>
    <name evidence="2" type="ORF">POF50_033270</name>
</gene>
<evidence type="ECO:0000313" key="2">
    <source>
        <dbReference type="EMBL" id="MDI5974160.1"/>
    </source>
</evidence>
<organism evidence="2">
    <name type="scientific">Streptantibioticus silvisoli</name>
    <dbReference type="NCBI Taxonomy" id="2705255"/>
    <lineage>
        <taxon>Bacteria</taxon>
        <taxon>Bacillati</taxon>
        <taxon>Actinomycetota</taxon>
        <taxon>Actinomycetes</taxon>
        <taxon>Kitasatosporales</taxon>
        <taxon>Streptomycetaceae</taxon>
        <taxon>Streptantibioticus</taxon>
    </lineage>
</organism>
<accession>A0AA90KJ48</accession>
<dbReference type="Gene3D" id="3.40.50.300">
    <property type="entry name" value="P-loop containing nucleotide triphosphate hydrolases"/>
    <property type="match status" value="2"/>
</dbReference>
<protein>
    <submittedName>
        <fullName evidence="2">ATP-binding protein</fullName>
    </submittedName>
</protein>
<name>A0AA90KJ48_9ACTN</name>
<dbReference type="AlphaFoldDB" id="A0AA90KJ48"/>
<keyword evidence="2" id="KW-0067">ATP-binding</keyword>
<proteinExistence type="predicted"/>
<dbReference type="GO" id="GO:0005524">
    <property type="term" value="F:ATP binding"/>
    <property type="evidence" value="ECO:0007669"/>
    <property type="project" value="UniProtKB-KW"/>
</dbReference>
<dbReference type="CDD" id="cd00267">
    <property type="entry name" value="ABC_ATPase"/>
    <property type="match status" value="1"/>
</dbReference>
<dbReference type="SUPFAM" id="SSF52540">
    <property type="entry name" value="P-loop containing nucleoside triphosphate hydrolases"/>
    <property type="match status" value="1"/>
</dbReference>
<keyword evidence="2" id="KW-0547">Nucleotide-binding</keyword>
<comment type="caution">
    <text evidence="2">The sequence shown here is derived from an EMBL/GenBank/DDBJ whole genome shotgun (WGS) entry which is preliminary data.</text>
</comment>
<dbReference type="EMBL" id="JABXJJ020000063">
    <property type="protein sequence ID" value="MDI5974160.1"/>
    <property type="molecule type" value="Genomic_DNA"/>
</dbReference>
<sequence length="439" mass="45717">MRPTVTELRLSAFKSHRGAVFPLGPVTVFAGDAGTGKSSALEALVLLSRLAAGDELATAIQQTVSGGVNACAPDSSRPDDQGRRGFHLGCTVNGPSGEVRLDLAVQTEPELRVVGERLTGSDLPLLTTALRDPSRSSVQAAWYTAGAVPVTRAPLPDDRLATALLPLRVAGTTQGQRLVIEAAEQMLIGLRAVFPVAPVPSGMRSPSLPTDGMLRAGCDNLSAVLNRTNAECRIRHGILVDAVRSVTDGPLDGIVVTRRDLPPVVPEPDPGLRERLRGRTSVRSTGTRTGRPSSRSTPDPRNACGTAPATAEPREGVMAALDRGPLGLTPVDRLGDSQLRFLALALVLLTGPGVLEMDQGIEVPPALRAMTVVADGFDAGLDRAQTAALLTVARRAAEHGHVRVLATTHDPATVTADGITVIHLRRADLGGGDLGGGGR</sequence>
<feature type="region of interest" description="Disordered" evidence="1">
    <location>
        <begin position="260"/>
        <end position="314"/>
    </location>
</feature>
<dbReference type="InterPro" id="IPR027417">
    <property type="entry name" value="P-loop_NTPase"/>
</dbReference>